<dbReference type="RefSeq" id="WP_045797530.1">
    <property type="nucleotide sequence ID" value="NZ_LANP01000026.1"/>
</dbReference>
<dbReference type="SUPFAM" id="SSF54427">
    <property type="entry name" value="NTF2-like"/>
    <property type="match status" value="1"/>
</dbReference>
<dbReference type="Pfam" id="PF04335">
    <property type="entry name" value="VirB8"/>
    <property type="match status" value="1"/>
</dbReference>
<proteinExistence type="predicted"/>
<dbReference type="InterPro" id="IPR007430">
    <property type="entry name" value="VirB8"/>
</dbReference>
<dbReference type="PIRSF" id="PIRSF003299">
    <property type="entry name" value="VirB8_PtlE"/>
    <property type="match status" value="1"/>
</dbReference>
<gene>
    <name evidence="7" type="ORF">OCHUTO_0937</name>
</gene>
<dbReference type="InterPro" id="IPR032710">
    <property type="entry name" value="NTF2-like_dom_sf"/>
</dbReference>
<dbReference type="CDD" id="cd16424">
    <property type="entry name" value="VirB8"/>
    <property type="match status" value="1"/>
</dbReference>
<feature type="domain" description="Bacterial virulence protein VirB8" evidence="6">
    <location>
        <begin position="23"/>
        <end position="225"/>
    </location>
</feature>
<sequence>MFFWKKKKKSEQQLQQNKPAIKNWFNDHYETVIVQRNVAVLLSFICIILIFIAVVTVMKVSLARNFEPFVIQIEEKTGATRVVNPVGIEVLNTEKSLAQYFIKLYISARETYNPVDFETRARQTIKLLSNNNVYWTYLNFINRKDNDPRLIYGQRETTSLKIRSWSELPDQRFIVRIAIHESISGKVFNKIVVVQYQYVPMELSPEEFDINPVGFQIIGYRIDDDYS</sequence>
<comment type="caution">
    <text evidence="7">The sequence shown here is derived from an EMBL/GenBank/DDBJ whole genome shotgun (WGS) entry which is preliminary data.</text>
</comment>
<evidence type="ECO:0000256" key="3">
    <source>
        <dbReference type="ARBA" id="ARBA00022989"/>
    </source>
</evidence>
<name>A0A0F3MKU0_9RICK</name>
<evidence type="ECO:0000313" key="7">
    <source>
        <dbReference type="EMBL" id="KJV55204.1"/>
    </source>
</evidence>
<protein>
    <submittedName>
        <fullName evidence="7">VirB8 family protein</fullName>
    </submittedName>
</protein>
<organism evidence="7 8">
    <name type="scientific">Orientia chuto str. Dubai</name>
    <dbReference type="NCBI Taxonomy" id="1359168"/>
    <lineage>
        <taxon>Bacteria</taxon>
        <taxon>Pseudomonadati</taxon>
        <taxon>Pseudomonadota</taxon>
        <taxon>Alphaproteobacteria</taxon>
        <taxon>Rickettsiales</taxon>
        <taxon>Rickettsiaceae</taxon>
        <taxon>Rickettsieae</taxon>
        <taxon>Orientia</taxon>
    </lineage>
</organism>
<keyword evidence="2 5" id="KW-0812">Transmembrane</keyword>
<dbReference type="PATRIC" id="fig|1359168.3.peg.669"/>
<keyword evidence="8" id="KW-1185">Reference proteome</keyword>
<evidence type="ECO:0000313" key="8">
    <source>
        <dbReference type="Proteomes" id="UP000033616"/>
    </source>
</evidence>
<comment type="subcellular location">
    <subcellularLocation>
        <location evidence="1">Membrane</location>
        <topology evidence="1">Single-pass membrane protein</topology>
    </subcellularLocation>
</comment>
<dbReference type="GO" id="GO:0016020">
    <property type="term" value="C:membrane"/>
    <property type="evidence" value="ECO:0007669"/>
    <property type="project" value="UniProtKB-SubCell"/>
</dbReference>
<dbReference type="InterPro" id="IPR026264">
    <property type="entry name" value="VirB8/PtlE"/>
</dbReference>
<dbReference type="Gene3D" id="3.10.450.230">
    <property type="entry name" value="VirB8 protein"/>
    <property type="match status" value="1"/>
</dbReference>
<evidence type="ECO:0000256" key="5">
    <source>
        <dbReference type="SAM" id="Phobius"/>
    </source>
</evidence>
<keyword evidence="4 5" id="KW-0472">Membrane</keyword>
<evidence type="ECO:0000256" key="2">
    <source>
        <dbReference type="ARBA" id="ARBA00022692"/>
    </source>
</evidence>
<reference evidence="7 8" key="1">
    <citation type="submission" date="2015-02" db="EMBL/GenBank/DDBJ databases">
        <title>Genome Sequencing of Rickettsiales.</title>
        <authorList>
            <person name="Daugherty S.C."/>
            <person name="Su Q."/>
            <person name="Abolude K."/>
            <person name="Beier-Sexton M."/>
            <person name="Carlyon J.A."/>
            <person name="Carter R."/>
            <person name="Day N.P."/>
            <person name="Dumler S.J."/>
            <person name="Dyachenko V."/>
            <person name="Godinez A."/>
            <person name="Kurtti T.J."/>
            <person name="Lichay M."/>
            <person name="Mullins K.E."/>
            <person name="Ott S."/>
            <person name="Pappas-Brown V."/>
            <person name="Paris D.H."/>
            <person name="Patel P."/>
            <person name="Richards A.L."/>
            <person name="Sadzewicz L."/>
            <person name="Sears K."/>
            <person name="Seidman D."/>
            <person name="Sengamalay N."/>
            <person name="Stenos J."/>
            <person name="Tallon L.J."/>
            <person name="Vincent G."/>
            <person name="Fraser C.M."/>
            <person name="Munderloh U."/>
            <person name="Dunning-Hotopp J.C."/>
        </authorList>
    </citation>
    <scope>NUCLEOTIDE SEQUENCE [LARGE SCALE GENOMIC DNA]</scope>
    <source>
        <strain evidence="7 8">Fuller</strain>
    </source>
</reference>
<accession>A0A0F3MKU0</accession>
<dbReference type="AlphaFoldDB" id="A0A0F3MKU0"/>
<keyword evidence="3 5" id="KW-1133">Transmembrane helix</keyword>
<evidence type="ECO:0000256" key="4">
    <source>
        <dbReference type="ARBA" id="ARBA00023136"/>
    </source>
</evidence>
<dbReference type="OrthoDB" id="7366154at2"/>
<evidence type="ECO:0000256" key="1">
    <source>
        <dbReference type="ARBA" id="ARBA00004167"/>
    </source>
</evidence>
<dbReference type="EMBL" id="LANP01000026">
    <property type="protein sequence ID" value="KJV55204.1"/>
    <property type="molecule type" value="Genomic_DNA"/>
</dbReference>
<feature type="transmembrane region" description="Helical" evidence="5">
    <location>
        <begin position="38"/>
        <end position="58"/>
    </location>
</feature>
<dbReference type="Proteomes" id="UP000033616">
    <property type="component" value="Unassembled WGS sequence"/>
</dbReference>
<evidence type="ECO:0000259" key="6">
    <source>
        <dbReference type="Pfam" id="PF04335"/>
    </source>
</evidence>
<dbReference type="STRING" id="1359168.OCHUTO_0937"/>
<dbReference type="GO" id="GO:0030255">
    <property type="term" value="P:protein secretion by the type IV secretion system"/>
    <property type="evidence" value="ECO:0007669"/>
    <property type="project" value="InterPro"/>
</dbReference>